<evidence type="ECO:0000256" key="6">
    <source>
        <dbReference type="ARBA" id="ARBA00022989"/>
    </source>
</evidence>
<evidence type="ECO:0000256" key="3">
    <source>
        <dbReference type="ARBA" id="ARBA00022448"/>
    </source>
</evidence>
<proteinExistence type="inferred from homology"/>
<evidence type="ECO:0000256" key="4">
    <source>
        <dbReference type="ARBA" id="ARBA00022475"/>
    </source>
</evidence>
<reference evidence="11" key="1">
    <citation type="submission" date="2023-07" db="EMBL/GenBank/DDBJ databases">
        <title>30 novel species of actinomycetes from the DSMZ collection.</title>
        <authorList>
            <person name="Nouioui I."/>
        </authorList>
    </citation>
    <scope>NUCLEOTIDE SEQUENCE [LARGE SCALE GENOMIC DNA]</scope>
    <source>
        <strain evidence="11">DSM 44743</strain>
    </source>
</reference>
<evidence type="ECO:0000256" key="5">
    <source>
        <dbReference type="ARBA" id="ARBA00022692"/>
    </source>
</evidence>
<feature type="transmembrane region" description="Helical" evidence="8">
    <location>
        <begin position="261"/>
        <end position="278"/>
    </location>
</feature>
<feature type="transmembrane region" description="Helical" evidence="8">
    <location>
        <begin position="353"/>
        <end position="376"/>
    </location>
</feature>
<feature type="transmembrane region" description="Helical" evidence="8">
    <location>
        <begin position="143"/>
        <end position="163"/>
    </location>
</feature>
<feature type="transmembrane region" description="Helical" evidence="8">
    <location>
        <begin position="397"/>
        <end position="417"/>
    </location>
</feature>
<accession>A0ABU2MCL7</accession>
<name>A0ABU2MCL7_9ACTN</name>
<dbReference type="PANTHER" id="PTHR30330:SF1">
    <property type="entry name" value="AMINO-ACID CARRIER PROTEIN ALST"/>
    <property type="match status" value="1"/>
</dbReference>
<feature type="transmembrane region" description="Helical" evidence="8">
    <location>
        <begin position="220"/>
        <end position="241"/>
    </location>
</feature>
<dbReference type="InterPro" id="IPR001463">
    <property type="entry name" value="Na/Ala_symport"/>
</dbReference>
<keyword evidence="11" id="KW-1185">Reference proteome</keyword>
<evidence type="ECO:0000313" key="11">
    <source>
        <dbReference type="Proteomes" id="UP001183390"/>
    </source>
</evidence>
<comment type="caution">
    <text evidence="10">The sequence shown here is derived from an EMBL/GenBank/DDBJ whole genome shotgun (WGS) entry which is preliminary data.</text>
</comment>
<dbReference type="Pfam" id="PF01235">
    <property type="entry name" value="Na_Ala_symp"/>
    <property type="match status" value="1"/>
</dbReference>
<keyword evidence="6 8" id="KW-1133">Transmembrane helix</keyword>
<feature type="transmembrane region" description="Helical" evidence="8">
    <location>
        <begin position="190"/>
        <end position="208"/>
    </location>
</feature>
<comment type="similarity">
    <text evidence="2 8">Belongs to the alanine or glycine:cation symporter (AGCS) (TC 2.A.25) family.</text>
</comment>
<keyword evidence="3 8" id="KW-0813">Transport</keyword>
<evidence type="ECO:0000256" key="9">
    <source>
        <dbReference type="SAM" id="MobiDB-lite"/>
    </source>
</evidence>
<dbReference type="RefSeq" id="WP_311512984.1">
    <property type="nucleotide sequence ID" value="NZ_JAVREP010000012.1"/>
</dbReference>
<evidence type="ECO:0000256" key="2">
    <source>
        <dbReference type="ARBA" id="ARBA00009261"/>
    </source>
</evidence>
<dbReference type="Gene3D" id="1.20.1740.10">
    <property type="entry name" value="Amino acid/polyamine transporter I"/>
    <property type="match status" value="1"/>
</dbReference>
<evidence type="ECO:0000256" key="8">
    <source>
        <dbReference type="RuleBase" id="RU363064"/>
    </source>
</evidence>
<dbReference type="Proteomes" id="UP001183390">
    <property type="component" value="Unassembled WGS sequence"/>
</dbReference>
<protein>
    <submittedName>
        <fullName evidence="10">Alanine/glycine:cation symporter family protein</fullName>
    </submittedName>
</protein>
<dbReference type="PRINTS" id="PR00175">
    <property type="entry name" value="NAALASMPORT"/>
</dbReference>
<organism evidence="10 11">
    <name type="scientific">Nocardiopsis lambiniae</name>
    <dbReference type="NCBI Taxonomy" id="3075539"/>
    <lineage>
        <taxon>Bacteria</taxon>
        <taxon>Bacillati</taxon>
        <taxon>Actinomycetota</taxon>
        <taxon>Actinomycetes</taxon>
        <taxon>Streptosporangiales</taxon>
        <taxon>Nocardiopsidaceae</taxon>
        <taxon>Nocardiopsis</taxon>
    </lineage>
</organism>
<dbReference type="PANTHER" id="PTHR30330">
    <property type="entry name" value="AGSS FAMILY TRANSPORTER, SODIUM-ALANINE"/>
    <property type="match status" value="1"/>
</dbReference>
<feature type="transmembrane region" description="Helical" evidence="8">
    <location>
        <begin position="423"/>
        <end position="444"/>
    </location>
</feature>
<evidence type="ECO:0000313" key="10">
    <source>
        <dbReference type="EMBL" id="MDT0330424.1"/>
    </source>
</evidence>
<dbReference type="NCBIfam" id="TIGR00835">
    <property type="entry name" value="agcS"/>
    <property type="match status" value="1"/>
</dbReference>
<evidence type="ECO:0000256" key="7">
    <source>
        <dbReference type="ARBA" id="ARBA00023136"/>
    </source>
</evidence>
<evidence type="ECO:0000256" key="1">
    <source>
        <dbReference type="ARBA" id="ARBA00004651"/>
    </source>
</evidence>
<keyword evidence="5 8" id="KW-0812">Transmembrane</keyword>
<sequence>MDALNSAIVGMNDVLWAYLVIPLLAVVGVYFTVRSGAVQIRMVPEMLRSMRSHPESAPDGKKAISAFQAFSISAASRIGTGNIVGVAVAIALGGPGAVLWMWLMGIVMGSAAFVESTLAQLFKVRDRTGFRGGPAYYMTLGLKARWMGVLFAIAIIFTFGFAFNMVQANSIASAVGGSVSTATGAQTPEWIAPAVGAVLAVLAALVIFGGVRRIAHVAQALVPFMALTYLVIGVIVVGMNIDQVPAVLTNIVNSAFGLREFGAAGVGTAIMMGIRRGLFSNEAGMGSAPNAGATASVSHPVKQGLVQTLGVYFDTLVICSVTAFIILVSNPVYGEEVGAELTQRALEANLGSWSLHLLTVIIFLLAFTSLVGNYYYGESNLRFLTGHPGALPVYRTAVVAMVFLGAIASLDLVWNFADVTMGIMAVINLVAIAPLGALALRLLADYREQRKQGLDPVFTRDRMPDVTGIECWEPDPADERDARSGSATEVR</sequence>
<feature type="region of interest" description="Disordered" evidence="9">
    <location>
        <begin position="469"/>
        <end position="491"/>
    </location>
</feature>
<feature type="transmembrane region" description="Helical" evidence="8">
    <location>
        <begin position="15"/>
        <end position="33"/>
    </location>
</feature>
<keyword evidence="8" id="KW-0769">Symport</keyword>
<keyword evidence="4 8" id="KW-1003">Cell membrane</keyword>
<feature type="transmembrane region" description="Helical" evidence="8">
    <location>
        <begin position="311"/>
        <end position="333"/>
    </location>
</feature>
<dbReference type="EMBL" id="JAVREP010000012">
    <property type="protein sequence ID" value="MDT0330424.1"/>
    <property type="molecule type" value="Genomic_DNA"/>
</dbReference>
<comment type="subcellular location">
    <subcellularLocation>
        <location evidence="1 8">Cell membrane</location>
        <topology evidence="1 8">Multi-pass membrane protein</topology>
    </subcellularLocation>
</comment>
<gene>
    <name evidence="10" type="ORF">RM479_18565</name>
</gene>
<keyword evidence="7 8" id="KW-0472">Membrane</keyword>
<feature type="transmembrane region" description="Helical" evidence="8">
    <location>
        <begin position="69"/>
        <end position="93"/>
    </location>
</feature>
<feature type="transmembrane region" description="Helical" evidence="8">
    <location>
        <begin position="99"/>
        <end position="122"/>
    </location>
</feature>